<sequence length="473" mass="53526">MIQETDCALPSLGDFSSNTRIDLYFVNVQPILPLFCRTSLKREATEGTISKKLLYALYTVSSRFASVEDIRALRGTTDSTPWNSFAHLADLESMAQDENRDISLNEIKADILLTLYQFTSFPGRKAWMMVGALMRTAFAMGLHRIDCGIQRPDVTDFELEEKRFVWWAIWKLDSAINSVTGSHFGIDNHGIGTALVSTSVAQFTAGDVGRSNSRFLPTDSSRSWIKAHEISSTDTDDGMNMHLVSVCFLRAVMQCRQILHANPSPELVRQFAVLRNVLPCMRLSLPEWYFDPAMQSLEMASSHRARLETLILMHILTTANLLGDDNISNWLIAVSGGEDIAATFRHWKPGYFAIADPFVCMTIWFTICILSLHTMSDYGQSDVGPDVRIANSLDLLYVSLEHFTRRWEFSRPLLDSVAQLKGWNWLRIDFAQVLSLLAQLHTPLDPLKQESRGIDMWQTIQHMNMNMDLNSGL</sequence>
<evidence type="ECO:0000313" key="8">
    <source>
        <dbReference type="Proteomes" id="UP000443090"/>
    </source>
</evidence>
<evidence type="ECO:0000313" key="7">
    <source>
        <dbReference type="EMBL" id="TVY36451.1"/>
    </source>
</evidence>
<keyword evidence="3" id="KW-0805">Transcription regulation</keyword>
<dbReference type="PANTHER" id="PTHR47338:SF5">
    <property type="entry name" value="ZN(II)2CYS6 TRANSCRIPTION FACTOR (EUROFUNG)"/>
    <property type="match status" value="1"/>
</dbReference>
<dbReference type="GO" id="GO:0006351">
    <property type="term" value="P:DNA-templated transcription"/>
    <property type="evidence" value="ECO:0007669"/>
    <property type="project" value="InterPro"/>
</dbReference>
<dbReference type="InterPro" id="IPR007219">
    <property type="entry name" value="XnlR_reg_dom"/>
</dbReference>
<name>A0A8H8RKI7_9HELO</name>
<evidence type="ECO:0000256" key="1">
    <source>
        <dbReference type="ARBA" id="ARBA00004123"/>
    </source>
</evidence>
<proteinExistence type="predicted"/>
<keyword evidence="2" id="KW-0479">Metal-binding</keyword>
<protein>
    <submittedName>
        <fullName evidence="7">Citrinin biosynthesis transcriptional activator</fullName>
    </submittedName>
</protein>
<evidence type="ECO:0000256" key="2">
    <source>
        <dbReference type="ARBA" id="ARBA00022723"/>
    </source>
</evidence>
<dbReference type="Pfam" id="PF04082">
    <property type="entry name" value="Fungal_trans"/>
    <property type="match status" value="1"/>
</dbReference>
<comment type="caution">
    <text evidence="7">The sequence shown here is derived from an EMBL/GenBank/DDBJ whole genome shotgun (WGS) entry which is preliminary data.</text>
</comment>
<dbReference type="AlphaFoldDB" id="A0A8H8RKI7"/>
<evidence type="ECO:0000256" key="4">
    <source>
        <dbReference type="ARBA" id="ARBA00023163"/>
    </source>
</evidence>
<dbReference type="OrthoDB" id="3362851at2759"/>
<keyword evidence="5" id="KW-0539">Nucleus</keyword>
<dbReference type="GO" id="GO:0000981">
    <property type="term" value="F:DNA-binding transcription factor activity, RNA polymerase II-specific"/>
    <property type="evidence" value="ECO:0007669"/>
    <property type="project" value="InterPro"/>
</dbReference>
<dbReference type="Proteomes" id="UP000443090">
    <property type="component" value="Unassembled WGS sequence"/>
</dbReference>
<dbReference type="CDD" id="cd12148">
    <property type="entry name" value="fungal_TF_MHR"/>
    <property type="match status" value="1"/>
</dbReference>
<keyword evidence="8" id="KW-1185">Reference proteome</keyword>
<reference evidence="7 8" key="1">
    <citation type="submission" date="2018-05" db="EMBL/GenBank/DDBJ databases">
        <title>Genome sequencing and assembly of the regulated plant pathogen Lachnellula willkommii and related sister species for the development of diagnostic species identification markers.</title>
        <authorList>
            <person name="Giroux E."/>
            <person name="Bilodeau G."/>
        </authorList>
    </citation>
    <scope>NUCLEOTIDE SEQUENCE [LARGE SCALE GENOMIC DNA]</scope>
    <source>
        <strain evidence="7 8">CBS 160.35</strain>
    </source>
</reference>
<dbReference type="SMART" id="SM00906">
    <property type="entry name" value="Fungal_trans"/>
    <property type="match status" value="1"/>
</dbReference>
<feature type="domain" description="Xylanolytic transcriptional activator regulatory" evidence="6">
    <location>
        <begin position="126"/>
        <end position="202"/>
    </location>
</feature>
<evidence type="ECO:0000259" key="6">
    <source>
        <dbReference type="SMART" id="SM00906"/>
    </source>
</evidence>
<dbReference type="GO" id="GO:0005634">
    <property type="term" value="C:nucleus"/>
    <property type="evidence" value="ECO:0007669"/>
    <property type="project" value="UniProtKB-SubCell"/>
</dbReference>
<keyword evidence="4" id="KW-0804">Transcription</keyword>
<gene>
    <name evidence="7" type="primary">ctnR_0</name>
    <name evidence="7" type="ORF">LOCC1_G006728</name>
</gene>
<dbReference type="InterPro" id="IPR050815">
    <property type="entry name" value="TF_fung"/>
</dbReference>
<dbReference type="EMBL" id="QGMI01000829">
    <property type="protein sequence ID" value="TVY36451.1"/>
    <property type="molecule type" value="Genomic_DNA"/>
</dbReference>
<organism evidence="7 8">
    <name type="scientific">Lachnellula occidentalis</name>
    <dbReference type="NCBI Taxonomy" id="215460"/>
    <lineage>
        <taxon>Eukaryota</taxon>
        <taxon>Fungi</taxon>
        <taxon>Dikarya</taxon>
        <taxon>Ascomycota</taxon>
        <taxon>Pezizomycotina</taxon>
        <taxon>Leotiomycetes</taxon>
        <taxon>Helotiales</taxon>
        <taxon>Lachnaceae</taxon>
        <taxon>Lachnellula</taxon>
    </lineage>
</organism>
<dbReference type="PANTHER" id="PTHR47338">
    <property type="entry name" value="ZN(II)2CYS6 TRANSCRIPTION FACTOR (EUROFUNG)-RELATED"/>
    <property type="match status" value="1"/>
</dbReference>
<dbReference type="GO" id="GO:0003677">
    <property type="term" value="F:DNA binding"/>
    <property type="evidence" value="ECO:0007669"/>
    <property type="project" value="InterPro"/>
</dbReference>
<dbReference type="GO" id="GO:0008270">
    <property type="term" value="F:zinc ion binding"/>
    <property type="evidence" value="ECO:0007669"/>
    <property type="project" value="InterPro"/>
</dbReference>
<evidence type="ECO:0000256" key="5">
    <source>
        <dbReference type="ARBA" id="ARBA00023242"/>
    </source>
</evidence>
<evidence type="ECO:0000256" key="3">
    <source>
        <dbReference type="ARBA" id="ARBA00023015"/>
    </source>
</evidence>
<accession>A0A8H8RKI7</accession>
<comment type="subcellular location">
    <subcellularLocation>
        <location evidence="1">Nucleus</location>
    </subcellularLocation>
</comment>